<evidence type="ECO:0000313" key="9">
    <source>
        <dbReference type="Proteomes" id="UP000247498"/>
    </source>
</evidence>
<feature type="compositionally biased region" description="Low complexity" evidence="6">
    <location>
        <begin position="498"/>
        <end position="507"/>
    </location>
</feature>
<keyword evidence="9" id="KW-1185">Reference proteome</keyword>
<keyword evidence="1" id="KW-0808">Transferase</keyword>
<feature type="compositionally biased region" description="Low complexity" evidence="6">
    <location>
        <begin position="513"/>
        <end position="525"/>
    </location>
</feature>
<dbReference type="GO" id="GO:0005776">
    <property type="term" value="C:autophagosome"/>
    <property type="evidence" value="ECO:0007669"/>
    <property type="project" value="TreeGrafter"/>
</dbReference>
<accession>A0A2V0PD39</accession>
<evidence type="ECO:0000256" key="5">
    <source>
        <dbReference type="PROSITE-ProRule" id="PRU10141"/>
    </source>
</evidence>
<keyword evidence="3" id="KW-0418">Kinase</keyword>
<dbReference type="GO" id="GO:0000407">
    <property type="term" value="C:phagophore assembly site"/>
    <property type="evidence" value="ECO:0007669"/>
    <property type="project" value="TreeGrafter"/>
</dbReference>
<feature type="compositionally biased region" description="Low complexity" evidence="6">
    <location>
        <begin position="598"/>
        <end position="631"/>
    </location>
</feature>
<keyword evidence="2 5" id="KW-0547">Nucleotide-binding</keyword>
<dbReference type="Pfam" id="PF00069">
    <property type="entry name" value="Pkinase"/>
    <property type="match status" value="1"/>
</dbReference>
<dbReference type="InterPro" id="IPR045269">
    <property type="entry name" value="Atg1-like"/>
</dbReference>
<feature type="compositionally biased region" description="Gly residues" evidence="6">
    <location>
        <begin position="665"/>
        <end position="692"/>
    </location>
</feature>
<feature type="domain" description="Protein kinase" evidence="7">
    <location>
        <begin position="18"/>
        <end position="292"/>
    </location>
</feature>
<keyword evidence="4 5" id="KW-0067">ATP-binding</keyword>
<evidence type="ECO:0000256" key="2">
    <source>
        <dbReference type="ARBA" id="ARBA00022741"/>
    </source>
</evidence>
<evidence type="ECO:0000259" key="7">
    <source>
        <dbReference type="PROSITE" id="PS50011"/>
    </source>
</evidence>
<dbReference type="InParanoid" id="A0A2V0PD39"/>
<feature type="binding site" evidence="5">
    <location>
        <position position="47"/>
    </location>
    <ligand>
        <name>ATP</name>
        <dbReference type="ChEBI" id="CHEBI:30616"/>
    </ligand>
</feature>
<dbReference type="GO" id="GO:0004674">
    <property type="term" value="F:protein serine/threonine kinase activity"/>
    <property type="evidence" value="ECO:0007669"/>
    <property type="project" value="InterPro"/>
</dbReference>
<feature type="region of interest" description="Disordered" evidence="6">
    <location>
        <begin position="431"/>
        <end position="525"/>
    </location>
</feature>
<evidence type="ECO:0000256" key="6">
    <source>
        <dbReference type="SAM" id="MobiDB-lite"/>
    </source>
</evidence>
<dbReference type="SMART" id="SM00220">
    <property type="entry name" value="S_TKc"/>
    <property type="match status" value="1"/>
</dbReference>
<organism evidence="8 9">
    <name type="scientific">Raphidocelis subcapitata</name>
    <dbReference type="NCBI Taxonomy" id="307507"/>
    <lineage>
        <taxon>Eukaryota</taxon>
        <taxon>Viridiplantae</taxon>
        <taxon>Chlorophyta</taxon>
        <taxon>core chlorophytes</taxon>
        <taxon>Chlorophyceae</taxon>
        <taxon>CS clade</taxon>
        <taxon>Sphaeropleales</taxon>
        <taxon>Selenastraceae</taxon>
        <taxon>Raphidocelis</taxon>
    </lineage>
</organism>
<dbReference type="GO" id="GO:0010506">
    <property type="term" value="P:regulation of autophagy"/>
    <property type="evidence" value="ECO:0007669"/>
    <property type="project" value="InterPro"/>
</dbReference>
<dbReference type="AlphaFoldDB" id="A0A2V0PD39"/>
<dbReference type="GO" id="GO:0016020">
    <property type="term" value="C:membrane"/>
    <property type="evidence" value="ECO:0007669"/>
    <property type="project" value="TreeGrafter"/>
</dbReference>
<feature type="region of interest" description="Disordered" evidence="6">
    <location>
        <begin position="770"/>
        <end position="796"/>
    </location>
</feature>
<evidence type="ECO:0000256" key="1">
    <source>
        <dbReference type="ARBA" id="ARBA00022679"/>
    </source>
</evidence>
<dbReference type="PANTHER" id="PTHR24348:SF22">
    <property type="entry name" value="NON-SPECIFIC SERINE_THREONINE PROTEIN KINASE"/>
    <property type="match status" value="1"/>
</dbReference>
<dbReference type="Gene3D" id="1.10.510.10">
    <property type="entry name" value="Transferase(Phosphotransferase) domain 1"/>
    <property type="match status" value="1"/>
</dbReference>
<gene>
    <name evidence="8" type="ORF">Rsub_10193</name>
</gene>
<dbReference type="EMBL" id="BDRX01000107">
    <property type="protein sequence ID" value="GBF97768.1"/>
    <property type="molecule type" value="Genomic_DNA"/>
</dbReference>
<comment type="caution">
    <text evidence="8">The sequence shown here is derived from an EMBL/GenBank/DDBJ whole genome shotgun (WGS) entry which is preliminary data.</text>
</comment>
<dbReference type="GO" id="GO:0005829">
    <property type="term" value="C:cytosol"/>
    <property type="evidence" value="ECO:0007669"/>
    <property type="project" value="TreeGrafter"/>
</dbReference>
<reference evidence="8 9" key="1">
    <citation type="journal article" date="2018" name="Sci. Rep.">
        <title>Raphidocelis subcapitata (=Pseudokirchneriella subcapitata) provides an insight into genome evolution and environmental adaptations in the Sphaeropleales.</title>
        <authorList>
            <person name="Suzuki S."/>
            <person name="Yamaguchi H."/>
            <person name="Nakajima N."/>
            <person name="Kawachi M."/>
        </authorList>
    </citation>
    <scope>NUCLEOTIDE SEQUENCE [LARGE SCALE GENOMIC DNA]</scope>
    <source>
        <strain evidence="8 9">NIES-35</strain>
    </source>
</reference>
<feature type="region of interest" description="Disordered" evidence="6">
    <location>
        <begin position="344"/>
        <end position="368"/>
    </location>
</feature>
<proteinExistence type="predicted"/>
<feature type="compositionally biased region" description="Low complexity" evidence="6">
    <location>
        <begin position="347"/>
        <end position="368"/>
    </location>
</feature>
<dbReference type="Gene3D" id="3.30.200.20">
    <property type="entry name" value="Phosphorylase Kinase, domain 1"/>
    <property type="match status" value="1"/>
</dbReference>
<dbReference type="PANTHER" id="PTHR24348">
    <property type="entry name" value="SERINE/THREONINE-PROTEIN KINASE UNC-51-RELATED"/>
    <property type="match status" value="1"/>
</dbReference>
<feature type="compositionally biased region" description="Polar residues" evidence="6">
    <location>
        <begin position="431"/>
        <end position="441"/>
    </location>
</feature>
<dbReference type="PROSITE" id="PS00107">
    <property type="entry name" value="PROTEIN_KINASE_ATP"/>
    <property type="match status" value="1"/>
</dbReference>
<feature type="compositionally biased region" description="Low complexity" evidence="6">
    <location>
        <begin position="452"/>
        <end position="491"/>
    </location>
</feature>
<dbReference type="PROSITE" id="PS50011">
    <property type="entry name" value="PROTEIN_KINASE_DOM"/>
    <property type="match status" value="1"/>
</dbReference>
<feature type="compositionally biased region" description="Gly residues" evidence="6">
    <location>
        <begin position="779"/>
        <end position="790"/>
    </location>
</feature>
<protein>
    <submittedName>
        <fullName evidence="8">Sulfur stress regulator</fullName>
    </submittedName>
</protein>
<dbReference type="InterPro" id="IPR017441">
    <property type="entry name" value="Protein_kinase_ATP_BS"/>
</dbReference>
<dbReference type="InterPro" id="IPR000719">
    <property type="entry name" value="Prot_kinase_dom"/>
</dbReference>
<evidence type="ECO:0000256" key="4">
    <source>
        <dbReference type="ARBA" id="ARBA00022840"/>
    </source>
</evidence>
<dbReference type="GO" id="GO:0000045">
    <property type="term" value="P:autophagosome assembly"/>
    <property type="evidence" value="ECO:0007669"/>
    <property type="project" value="TreeGrafter"/>
</dbReference>
<dbReference type="InterPro" id="IPR011009">
    <property type="entry name" value="Kinase-like_dom_sf"/>
</dbReference>
<evidence type="ECO:0000313" key="8">
    <source>
        <dbReference type="EMBL" id="GBF97768.1"/>
    </source>
</evidence>
<feature type="region of interest" description="Disordered" evidence="6">
    <location>
        <begin position="591"/>
        <end position="717"/>
    </location>
</feature>
<sequence length="796" mass="85297">MQGLGAAWADPLAGHPRYESVRVLGRGSHSLVQLCRDRATGEAVAVKLIQRGWDPAQSKYVERELLNHQDLSASRHPHIVEFREVFLTPSHLCVVMEYVEGENLQQFLANTGGRASEALARFLFQQLVLALDFCHRKGKVSRDVKLANTLLALADNQLPLVKLCDFGYSKDTVMHSAPASQVGTALFVAPEVMHNFSNRPYDGAQADVWSCGIVLFVLLFGRHPFLRPEDAALSDQQQMLALFTRTARESFTMLPAEAATISPECVDMLVRMLQTNPAMRITMTAIQVHPWFKCGLPDGAGVMNTVILREEAGMVLRQSPSDLRALVQQAAQLDPVMLSQRFGGGMQAASVQQHQQQQHQQQHQQQQQQQHQQQQQMLLMQQQQQQQQQQQMAMMQQQQAMMQQQQQQQQAMSSSMQQGYSAMATSGMASAQAQPSYSTASDGAMATGSPLHQQQHHQQQQQQHAAMMQQQMALQQQQQHHQQQQQQQQQQQHHHHQWAVAQQQQEQQRQHQQRQAQQQHAAAQVAAMAAQPGRVVTSSEQLVAQLQSADLEKVLGSDAQLDTFASLSSLPLLDPGDVDALLAELGEDAGPLPGAGGAPPAASAGAAPGGRAPSPTSALSGGAAASAPAQLGAGGGEVQSAGPSWCSAPPPAAGAEAHHRLAGTAGPGAGGGGGSAGAAGSGQPGAGDGPAAGGISDEDLAPFLVGDGDGDGDDDAAASLRMSSAQLDLRKLSDMLCGGSEAQLLEGSLWHKICRDMSFRRTLREQDLEELRAMSLGPQEGGASGSGGEQQRGPQQ</sequence>
<dbReference type="Proteomes" id="UP000247498">
    <property type="component" value="Unassembled WGS sequence"/>
</dbReference>
<name>A0A2V0PD39_9CHLO</name>
<dbReference type="GO" id="GO:0005524">
    <property type="term" value="F:ATP binding"/>
    <property type="evidence" value="ECO:0007669"/>
    <property type="project" value="UniProtKB-UniRule"/>
</dbReference>
<dbReference type="STRING" id="307507.A0A2V0PD39"/>
<dbReference type="OrthoDB" id="530080at2759"/>
<evidence type="ECO:0000256" key="3">
    <source>
        <dbReference type="ARBA" id="ARBA00022777"/>
    </source>
</evidence>
<dbReference type="SUPFAM" id="SSF56112">
    <property type="entry name" value="Protein kinase-like (PK-like)"/>
    <property type="match status" value="1"/>
</dbReference>